<feature type="binding site" evidence="5">
    <location>
        <begin position="307"/>
        <end position="311"/>
    </location>
    <ligand>
        <name>FMN</name>
        <dbReference type="ChEBI" id="CHEBI:58210"/>
    </ligand>
</feature>
<evidence type="ECO:0000256" key="4">
    <source>
        <dbReference type="PIRSR" id="PIRSR000138-1"/>
    </source>
</evidence>
<dbReference type="PANTHER" id="PTHR10578:SF140">
    <property type="entry name" value="FMN HYDROXY ACID DEHYDROGENASE DOMAIN-CONTAINING PROTEIN"/>
    <property type="match status" value="1"/>
</dbReference>
<keyword evidence="9" id="KW-1185">Reference proteome</keyword>
<evidence type="ECO:0000256" key="1">
    <source>
        <dbReference type="ARBA" id="ARBA00001917"/>
    </source>
</evidence>
<evidence type="ECO:0000256" key="6">
    <source>
        <dbReference type="SAM" id="SignalP"/>
    </source>
</evidence>
<dbReference type="EMBL" id="KE148153">
    <property type="protein sequence ID" value="EPE06629.1"/>
    <property type="molecule type" value="Genomic_DNA"/>
</dbReference>
<feature type="domain" description="FMN hydroxy acid dehydrogenase" evidence="7">
    <location>
        <begin position="42"/>
        <end position="380"/>
    </location>
</feature>
<feature type="active site" description="Proton acceptor" evidence="4">
    <location>
        <position position="273"/>
    </location>
</feature>
<organism evidence="8 9">
    <name type="scientific">Ophiostoma piceae (strain UAMH 11346)</name>
    <name type="common">Sap stain fungus</name>
    <dbReference type="NCBI Taxonomy" id="1262450"/>
    <lineage>
        <taxon>Eukaryota</taxon>
        <taxon>Fungi</taxon>
        <taxon>Dikarya</taxon>
        <taxon>Ascomycota</taxon>
        <taxon>Pezizomycotina</taxon>
        <taxon>Sordariomycetes</taxon>
        <taxon>Sordariomycetidae</taxon>
        <taxon>Ophiostomatales</taxon>
        <taxon>Ophiostomataceae</taxon>
        <taxon>Ophiostoma</taxon>
    </lineage>
</organism>
<feature type="binding site" evidence="5">
    <location>
        <position position="152"/>
    </location>
    <ligand>
        <name>FMN</name>
        <dbReference type="ChEBI" id="CHEBI:58210"/>
    </ligand>
</feature>
<comment type="similarity">
    <text evidence="3">Belongs to the FMN-dependent alpha-hydroxy acid dehydrogenase family.</text>
</comment>
<dbReference type="VEuPathDB" id="FungiDB:F503_02757"/>
<dbReference type="Gene3D" id="3.20.20.70">
    <property type="entry name" value="Aldolase class I"/>
    <property type="match status" value="1"/>
</dbReference>
<sequence length="384" mass="41539">MRVSTCAVILLAAGAMAARPFLDEPDTGITDVLVDLPKGQLPDLDDMVALNDFQYAARNYLPAANYTYYRSGAGGEWSYRNNLEVYNRYRFKPRTVVDITSISNSMNTTVLGYNISSPLFISPCARAGYGHPDAELNIVRGAAANNVIYVVSGFSTLPLKQISAAADPGQILFSQIYFGNNDTYNTEQIRLAEAAGAKAIVWAVDSPGSPSRQRSARYGVGSANTVFLSNSWDRYHSLQAQTKLPLVLKGIMTAADARTAIRQGVKAIILSNHGGRNLDGSPSSLEVALEIYQTDPSVFKQTEVLADGGIRYGTDALRLLSLGVKAVGVGRPVMFSNVFGEEGVTKALSIIKNEIMNDAANLGVANIKKIDASYVQWTPNNWYS</sequence>
<feature type="binding site" evidence="5">
    <location>
        <position position="273"/>
    </location>
    <ligand>
        <name>glyoxylate</name>
        <dbReference type="ChEBI" id="CHEBI:36655"/>
    </ligand>
</feature>
<dbReference type="OMA" id="YNRYRFK"/>
<evidence type="ECO:0000313" key="9">
    <source>
        <dbReference type="Proteomes" id="UP000016923"/>
    </source>
</evidence>
<dbReference type="PANTHER" id="PTHR10578">
    <property type="entry name" value="S -2-HYDROXY-ACID OXIDASE-RELATED"/>
    <property type="match status" value="1"/>
</dbReference>
<dbReference type="Proteomes" id="UP000016923">
    <property type="component" value="Unassembled WGS sequence"/>
</dbReference>
<feature type="binding site" evidence="5">
    <location>
        <begin position="123"/>
        <end position="125"/>
    </location>
    <ligand>
        <name>FMN</name>
        <dbReference type="ChEBI" id="CHEBI:58210"/>
    </ligand>
</feature>
<gene>
    <name evidence="8" type="ORF">F503_02757</name>
</gene>
<feature type="binding site" evidence="5">
    <location>
        <position position="212"/>
    </location>
    <ligand>
        <name>glyoxylate</name>
        <dbReference type="ChEBI" id="CHEBI:36655"/>
    </ligand>
</feature>
<feature type="chain" id="PRO_5004506644" evidence="6">
    <location>
        <begin position="18"/>
        <end position="384"/>
    </location>
</feature>
<dbReference type="eggNOG" id="KOG0538">
    <property type="taxonomic scope" value="Eukaryota"/>
</dbReference>
<dbReference type="AlphaFoldDB" id="S3BZD3"/>
<dbReference type="STRING" id="1262450.S3BZD3"/>
<name>S3BZD3_OPHP1</name>
<keyword evidence="5" id="KW-0285">Flavoprotein</keyword>
<dbReference type="GO" id="GO:0016491">
    <property type="term" value="F:oxidoreductase activity"/>
    <property type="evidence" value="ECO:0007669"/>
    <property type="project" value="UniProtKB-KW"/>
</dbReference>
<feature type="binding site" evidence="5">
    <location>
        <position position="249"/>
    </location>
    <ligand>
        <name>FMN</name>
        <dbReference type="ChEBI" id="CHEBI:58210"/>
    </ligand>
</feature>
<dbReference type="OrthoDB" id="1925334at2759"/>
<evidence type="ECO:0000256" key="2">
    <source>
        <dbReference type="ARBA" id="ARBA00023002"/>
    </source>
</evidence>
<feature type="binding site" evidence="5">
    <location>
        <position position="271"/>
    </location>
    <ligand>
        <name>FMN</name>
        <dbReference type="ChEBI" id="CHEBI:58210"/>
    </ligand>
</feature>
<dbReference type="InterPro" id="IPR000262">
    <property type="entry name" value="FMN-dep_DH"/>
</dbReference>
<dbReference type="PIRSF" id="PIRSF000138">
    <property type="entry name" value="Al-hdrx_acd_dh"/>
    <property type="match status" value="1"/>
</dbReference>
<evidence type="ECO:0000256" key="3">
    <source>
        <dbReference type="ARBA" id="ARBA00024042"/>
    </source>
</evidence>
<dbReference type="InterPro" id="IPR037396">
    <property type="entry name" value="FMN_HAD"/>
</dbReference>
<dbReference type="PROSITE" id="PS51349">
    <property type="entry name" value="FMN_HYDROXY_ACID_DH_2"/>
    <property type="match status" value="1"/>
</dbReference>
<keyword evidence="2" id="KW-0560">Oxidoreductase</keyword>
<keyword evidence="6" id="KW-0732">Signal</keyword>
<feature type="binding site" evidence="5">
    <location>
        <position position="276"/>
    </location>
    <ligand>
        <name>glyoxylate</name>
        <dbReference type="ChEBI" id="CHEBI:36655"/>
    </ligand>
</feature>
<dbReference type="InterPro" id="IPR013785">
    <property type="entry name" value="Aldolase_TIM"/>
</dbReference>
<dbReference type="Pfam" id="PF01070">
    <property type="entry name" value="FMN_dh"/>
    <property type="match status" value="2"/>
</dbReference>
<dbReference type="GO" id="GO:0010181">
    <property type="term" value="F:FMN binding"/>
    <property type="evidence" value="ECO:0007669"/>
    <property type="project" value="InterPro"/>
</dbReference>
<feature type="binding site" evidence="5">
    <location>
        <position position="175"/>
    </location>
    <ligand>
        <name>FMN</name>
        <dbReference type="ChEBI" id="CHEBI:58210"/>
    </ligand>
</feature>
<keyword evidence="5" id="KW-0288">FMN</keyword>
<evidence type="ECO:0000256" key="5">
    <source>
        <dbReference type="PIRSR" id="PIRSR000138-2"/>
    </source>
</evidence>
<protein>
    <submittedName>
        <fullName evidence="8">Fmn-dependent dehydrogenase</fullName>
    </submittedName>
</protein>
<feature type="binding site" evidence="5">
    <location>
        <position position="68"/>
    </location>
    <ligand>
        <name>glyoxylate</name>
        <dbReference type="ChEBI" id="CHEBI:36655"/>
    </ligand>
</feature>
<dbReference type="SUPFAM" id="SSF51395">
    <property type="entry name" value="FMN-linked oxidoreductases"/>
    <property type="match status" value="1"/>
</dbReference>
<proteinExistence type="inferred from homology"/>
<comment type="cofactor">
    <cofactor evidence="1">
        <name>FMN</name>
        <dbReference type="ChEBI" id="CHEBI:58210"/>
    </cofactor>
</comment>
<feature type="binding site" evidence="5">
    <location>
        <position position="177"/>
    </location>
    <ligand>
        <name>glyoxylate</name>
        <dbReference type="ChEBI" id="CHEBI:36655"/>
    </ligand>
</feature>
<feature type="binding site" evidence="5">
    <location>
        <begin position="330"/>
        <end position="331"/>
    </location>
    <ligand>
        <name>FMN</name>
        <dbReference type="ChEBI" id="CHEBI:58210"/>
    </ligand>
</feature>
<dbReference type="HOGENOM" id="CLU_020639_1_0_1"/>
<dbReference type="InterPro" id="IPR012133">
    <property type="entry name" value="Alpha-hydoxy_acid_DH_FMN"/>
</dbReference>
<evidence type="ECO:0000259" key="7">
    <source>
        <dbReference type="PROSITE" id="PS51349"/>
    </source>
</evidence>
<accession>S3BZD3</accession>
<reference evidence="8 9" key="1">
    <citation type="journal article" date="2013" name="BMC Genomics">
        <title>The genome and transcriptome of the pine saprophyte Ophiostoma piceae, and a comparison with the bark beetle-associated pine pathogen Grosmannia clavigera.</title>
        <authorList>
            <person name="Haridas S."/>
            <person name="Wang Y."/>
            <person name="Lim L."/>
            <person name="Massoumi Alamouti S."/>
            <person name="Jackman S."/>
            <person name="Docking R."/>
            <person name="Robertson G."/>
            <person name="Birol I."/>
            <person name="Bohlmann J."/>
            <person name="Breuil C."/>
        </authorList>
    </citation>
    <scope>NUCLEOTIDE SEQUENCE [LARGE SCALE GENOMIC DNA]</scope>
    <source>
        <strain evidence="8 9">UAMH 11346</strain>
    </source>
</reference>
<feature type="signal peptide" evidence="6">
    <location>
        <begin position="1"/>
        <end position="17"/>
    </location>
</feature>
<evidence type="ECO:0000313" key="8">
    <source>
        <dbReference type="EMBL" id="EPE06629.1"/>
    </source>
</evidence>